<organism evidence="14 15">
    <name type="scientific">Ktedonobacter racemifer DSM 44963</name>
    <dbReference type="NCBI Taxonomy" id="485913"/>
    <lineage>
        <taxon>Bacteria</taxon>
        <taxon>Bacillati</taxon>
        <taxon>Chloroflexota</taxon>
        <taxon>Ktedonobacteria</taxon>
        <taxon>Ktedonobacterales</taxon>
        <taxon>Ktedonobacteraceae</taxon>
        <taxon>Ktedonobacter</taxon>
    </lineage>
</organism>
<gene>
    <name evidence="12" type="primary">murQ</name>
    <name evidence="14" type="ORF">Krac_7249</name>
</gene>
<dbReference type="FunCoup" id="D6TRN3">
    <property type="interactions" value="121"/>
</dbReference>
<dbReference type="NCBIfam" id="TIGR00274">
    <property type="entry name" value="N-acetylmuramic acid 6-phosphate etherase"/>
    <property type="match status" value="1"/>
</dbReference>
<feature type="domain" description="SIS" evidence="13">
    <location>
        <begin position="64"/>
        <end position="227"/>
    </location>
</feature>
<dbReference type="PROSITE" id="PS01272">
    <property type="entry name" value="GCKR"/>
    <property type="match status" value="1"/>
</dbReference>
<comment type="miscellaneous">
    <text evidence="12">A lyase-type mechanism (elimination/hydration) is suggested for the cleavage of the lactyl ether bond of MurNAc 6-phosphate, with the formation of an alpha,beta-unsaturated aldehyde intermediate with (E)-stereochemistry, followed by the syn addition of water to give product.</text>
</comment>
<evidence type="ECO:0000313" key="14">
    <source>
        <dbReference type="EMBL" id="EFH85985.1"/>
    </source>
</evidence>
<dbReference type="InterPro" id="IPR005488">
    <property type="entry name" value="Etherase_MurQ"/>
</dbReference>
<evidence type="ECO:0000259" key="13">
    <source>
        <dbReference type="PROSITE" id="PS51464"/>
    </source>
</evidence>
<dbReference type="FunFam" id="1.10.8.1080:FF:000001">
    <property type="entry name" value="N-acetylmuramic acid 6-phosphate etherase"/>
    <property type="match status" value="1"/>
</dbReference>
<dbReference type="GO" id="GO:0016835">
    <property type="term" value="F:carbon-oxygen lyase activity"/>
    <property type="evidence" value="ECO:0007669"/>
    <property type="project" value="UniProtKB-UniRule"/>
</dbReference>
<dbReference type="OrthoDB" id="9813395at2"/>
<dbReference type="PROSITE" id="PS51464">
    <property type="entry name" value="SIS"/>
    <property type="match status" value="1"/>
</dbReference>
<comment type="function">
    <text evidence="12">Specifically catalyzes the cleavage of the D-lactyl ether substituent of MurNAc 6-phosphate, producing GlcNAc 6-phosphate and D-lactate.</text>
</comment>
<dbReference type="FunFam" id="3.40.50.10490:FF:000014">
    <property type="entry name" value="N-acetylmuramic acid 6-phosphate etherase"/>
    <property type="match status" value="1"/>
</dbReference>
<accession>D6TRN3</accession>
<dbReference type="STRING" id="485913.Krac_7249"/>
<comment type="pathway">
    <text evidence="6">Cell wall biogenesis.</text>
</comment>
<dbReference type="InParanoid" id="D6TRN3"/>
<evidence type="ECO:0000256" key="1">
    <source>
        <dbReference type="ARBA" id="ARBA00011738"/>
    </source>
</evidence>
<dbReference type="InterPro" id="IPR001347">
    <property type="entry name" value="SIS_dom"/>
</dbReference>
<comment type="caution">
    <text evidence="14">The sequence shown here is derived from an EMBL/GenBank/DDBJ whole genome shotgun (WGS) entry which is preliminary data.</text>
</comment>
<dbReference type="EC" id="4.2.1.126" evidence="8 12"/>
<comment type="pathway">
    <text evidence="12">Amino-sugar metabolism; N-acetylmuramate degradation.</text>
</comment>
<comment type="subunit">
    <text evidence="1 12">Homodimer.</text>
</comment>
<dbReference type="PANTHER" id="PTHR10088">
    <property type="entry name" value="GLUCOKINASE REGULATORY PROTEIN"/>
    <property type="match status" value="1"/>
</dbReference>
<dbReference type="GO" id="GO:0009254">
    <property type="term" value="P:peptidoglycan turnover"/>
    <property type="evidence" value="ECO:0007669"/>
    <property type="project" value="TreeGrafter"/>
</dbReference>
<keyword evidence="2 12" id="KW-0456">Lyase</keyword>
<feature type="active site" description="Proton donor" evidence="12">
    <location>
        <position position="92"/>
    </location>
</feature>
<dbReference type="EMBL" id="ADVG01000002">
    <property type="protein sequence ID" value="EFH85985.1"/>
    <property type="molecule type" value="Genomic_DNA"/>
</dbReference>
<feature type="active site" evidence="12">
    <location>
        <position position="123"/>
    </location>
</feature>
<dbReference type="UniPathway" id="UPA00342"/>
<dbReference type="InterPro" id="IPR005486">
    <property type="entry name" value="Glucokinase_regulatory_CS"/>
</dbReference>
<dbReference type="HAMAP" id="MF_00068">
    <property type="entry name" value="MurQ"/>
    <property type="match status" value="1"/>
</dbReference>
<keyword evidence="3 12" id="KW-0119">Carbohydrate metabolism</keyword>
<evidence type="ECO:0000256" key="4">
    <source>
        <dbReference type="ARBA" id="ARBA00051747"/>
    </source>
</evidence>
<protein>
    <recommendedName>
        <fullName evidence="9 12">N-acetylmuramic acid 6-phosphate etherase</fullName>
        <shortName evidence="12">MurNAc-6-P etherase</shortName>
        <ecNumber evidence="8 12">4.2.1.126</ecNumber>
    </recommendedName>
    <alternativeName>
        <fullName evidence="11 12">N-acetylmuramic acid 6-phosphate hydrolase</fullName>
    </alternativeName>
    <alternativeName>
        <fullName evidence="10 12">N-acetylmuramic acid 6-phosphate lyase</fullName>
    </alternativeName>
</protein>
<comment type="pathway">
    <text evidence="5">Amino-sugar metabolism; 1,6-anhydro-N-acetylmuramate degradation.</text>
</comment>
<dbReference type="RefSeq" id="WP_007909894.1">
    <property type="nucleotide sequence ID" value="NZ_ADVG01000002.1"/>
</dbReference>
<keyword evidence="14" id="KW-0418">Kinase</keyword>
<comment type="similarity">
    <text evidence="7 12">Belongs to the GCKR-like family. MurNAc-6-P etherase subfamily.</text>
</comment>
<evidence type="ECO:0000256" key="2">
    <source>
        <dbReference type="ARBA" id="ARBA00023239"/>
    </source>
</evidence>
<dbReference type="GO" id="GO:0046348">
    <property type="term" value="P:amino sugar catabolic process"/>
    <property type="evidence" value="ECO:0007669"/>
    <property type="project" value="InterPro"/>
</dbReference>
<dbReference type="GO" id="GO:0097367">
    <property type="term" value="F:carbohydrate derivative binding"/>
    <property type="evidence" value="ECO:0007669"/>
    <property type="project" value="InterPro"/>
</dbReference>
<dbReference type="SUPFAM" id="SSF53697">
    <property type="entry name" value="SIS domain"/>
    <property type="match status" value="1"/>
</dbReference>
<dbReference type="GO" id="GO:0016803">
    <property type="term" value="F:ether hydrolase activity"/>
    <property type="evidence" value="ECO:0007669"/>
    <property type="project" value="TreeGrafter"/>
</dbReference>
<keyword evidence="14" id="KW-0808">Transferase</keyword>
<dbReference type="NCBIfam" id="NF009222">
    <property type="entry name" value="PRK12570.1"/>
    <property type="match status" value="1"/>
</dbReference>
<dbReference type="CDD" id="cd05007">
    <property type="entry name" value="SIS_Etherase"/>
    <property type="match status" value="1"/>
</dbReference>
<keyword evidence="15" id="KW-1185">Reference proteome</keyword>
<evidence type="ECO:0000256" key="9">
    <source>
        <dbReference type="ARBA" id="ARBA00070061"/>
    </source>
</evidence>
<dbReference type="Proteomes" id="UP000004508">
    <property type="component" value="Unassembled WGS sequence"/>
</dbReference>
<evidence type="ECO:0000256" key="8">
    <source>
        <dbReference type="ARBA" id="ARBA00067056"/>
    </source>
</evidence>
<reference evidence="14 15" key="1">
    <citation type="journal article" date="2011" name="Stand. Genomic Sci.">
        <title>Non-contiguous finished genome sequence and contextual data of the filamentous soil bacterium Ktedonobacter racemifer type strain (SOSP1-21).</title>
        <authorList>
            <person name="Chang Y.J."/>
            <person name="Land M."/>
            <person name="Hauser L."/>
            <person name="Chertkov O."/>
            <person name="Del Rio T.G."/>
            <person name="Nolan M."/>
            <person name="Copeland A."/>
            <person name="Tice H."/>
            <person name="Cheng J.F."/>
            <person name="Lucas S."/>
            <person name="Han C."/>
            <person name="Goodwin L."/>
            <person name="Pitluck S."/>
            <person name="Ivanova N."/>
            <person name="Ovchinikova G."/>
            <person name="Pati A."/>
            <person name="Chen A."/>
            <person name="Palaniappan K."/>
            <person name="Mavromatis K."/>
            <person name="Liolios K."/>
            <person name="Brettin T."/>
            <person name="Fiebig A."/>
            <person name="Rohde M."/>
            <person name="Abt B."/>
            <person name="Goker M."/>
            <person name="Detter J.C."/>
            <person name="Woyke T."/>
            <person name="Bristow J."/>
            <person name="Eisen J.A."/>
            <person name="Markowitz V."/>
            <person name="Hugenholtz P."/>
            <person name="Kyrpides N.C."/>
            <person name="Klenk H.P."/>
            <person name="Lapidus A."/>
        </authorList>
    </citation>
    <scope>NUCLEOTIDE SEQUENCE [LARGE SCALE GENOMIC DNA]</scope>
    <source>
        <strain evidence="15">DSM 44963</strain>
    </source>
</reference>
<comment type="catalytic activity">
    <reaction evidence="4 12">
        <text>N-acetyl-D-muramate 6-phosphate + H2O = N-acetyl-D-glucosamine 6-phosphate + (R)-lactate</text>
        <dbReference type="Rhea" id="RHEA:26410"/>
        <dbReference type="ChEBI" id="CHEBI:15377"/>
        <dbReference type="ChEBI" id="CHEBI:16004"/>
        <dbReference type="ChEBI" id="CHEBI:57513"/>
        <dbReference type="ChEBI" id="CHEBI:58722"/>
        <dbReference type="EC" id="4.2.1.126"/>
    </reaction>
</comment>
<evidence type="ECO:0000256" key="12">
    <source>
        <dbReference type="HAMAP-Rule" id="MF_00068"/>
    </source>
</evidence>
<evidence type="ECO:0000313" key="15">
    <source>
        <dbReference type="Proteomes" id="UP000004508"/>
    </source>
</evidence>
<dbReference type="GO" id="GO:0016301">
    <property type="term" value="F:kinase activity"/>
    <property type="evidence" value="ECO:0007669"/>
    <property type="project" value="UniProtKB-KW"/>
</dbReference>
<dbReference type="Gene3D" id="3.40.50.10490">
    <property type="entry name" value="Glucose-6-phosphate isomerase like protein, domain 1"/>
    <property type="match status" value="2"/>
</dbReference>
<evidence type="ECO:0000256" key="3">
    <source>
        <dbReference type="ARBA" id="ARBA00023277"/>
    </source>
</evidence>
<sequence length="310" mass="32403">MSSSSGQPELNLHAMETEGANPASAQIDQMSALEIVQIMNAEDARVALAVQQELPQIARAVEESAKRLRQGGRLIYLGAGTSGRLGILDASECPPTFSTPPELVIGLIAGGPPAILKAVEGAEDNPEGGKADLQQLHLEARDVVVGIAASGRTPYVLGAVAYAREVGALTVGLACNSQTPLHSTVDIMIALVVGPEIVSGSTRLKAGTAQKMALNMLSTGVMILLGKTYGNQMVDVHASNYKLQRRASKIVQTIAGIEQEQADALLAQCDGETKTAIVVARAHVSPQEARQQLAAHQQVLRATLAALQAE</sequence>
<dbReference type="AlphaFoldDB" id="D6TRN3"/>
<dbReference type="eggNOG" id="COG2103">
    <property type="taxonomic scope" value="Bacteria"/>
</dbReference>
<dbReference type="InterPro" id="IPR046348">
    <property type="entry name" value="SIS_dom_sf"/>
</dbReference>
<evidence type="ECO:0000256" key="5">
    <source>
        <dbReference type="ARBA" id="ARBA00060595"/>
    </source>
</evidence>
<name>D6TRN3_KTERA</name>
<evidence type="ECO:0000256" key="11">
    <source>
        <dbReference type="ARBA" id="ARBA00084049"/>
    </source>
</evidence>
<dbReference type="Gene3D" id="1.10.8.1080">
    <property type="match status" value="1"/>
</dbReference>
<dbReference type="GO" id="GO:0097173">
    <property type="term" value="P:N-acetylmuramic acid catabolic process"/>
    <property type="evidence" value="ECO:0007669"/>
    <property type="project" value="UniProtKB-UniPathway"/>
</dbReference>
<dbReference type="NCBIfam" id="NF003915">
    <property type="entry name" value="PRK05441.1"/>
    <property type="match status" value="1"/>
</dbReference>
<dbReference type="PANTHER" id="PTHR10088:SF4">
    <property type="entry name" value="GLUCOKINASE REGULATORY PROTEIN"/>
    <property type="match status" value="1"/>
</dbReference>
<dbReference type="Pfam" id="PF22645">
    <property type="entry name" value="GKRP_SIS_N"/>
    <property type="match status" value="1"/>
</dbReference>
<dbReference type="Pfam" id="PF20741">
    <property type="entry name" value="GKRP-like_C"/>
    <property type="match status" value="1"/>
</dbReference>
<evidence type="ECO:0000256" key="7">
    <source>
        <dbReference type="ARBA" id="ARBA00061234"/>
    </source>
</evidence>
<evidence type="ECO:0000256" key="10">
    <source>
        <dbReference type="ARBA" id="ARBA00077905"/>
    </source>
</evidence>
<proteinExistence type="inferred from homology"/>
<evidence type="ECO:0000256" key="6">
    <source>
        <dbReference type="ARBA" id="ARBA00060672"/>
    </source>
</evidence>
<dbReference type="InterPro" id="IPR040190">
    <property type="entry name" value="MURQ/GCKR"/>
</dbReference>